<proteinExistence type="predicted"/>
<accession>I2Q076</accession>
<name>I2Q076_9BACT</name>
<dbReference type="CDD" id="cd00350">
    <property type="entry name" value="rubredoxin_like"/>
    <property type="match status" value="1"/>
</dbReference>
<sequence length="375" mass="41397">MADKTGIAWADATINPCFGCSPVSPACDNCYAARMAGRLGALTEGTHKDGRWTGKVNLFPERMGQALSWKRPRRIFVGSMTDLFHEAVDIGFLAHVFAVMGLASRHIFMVLTKRPQRMLDVLSSGDFPVRCGQMRFRAESAYRLEFRGVEAVPSWPLPNVWLGVTAENQAMADKRIPVLLETPAEKRFVSVEPMLGPVNLRPYLQGNDWDCDCGWTGSSAEVETSCPECGHHAMMPPINEEEDAKCPECGHVFYPDGATDCCPECGSVDGLCACCDDRRPWMPRGLSWVICGGESGPNARPMHPDWARSLRDQCAAARVPFFFKQWGEWAPWTGAESPSPSRRLDDVTPVVRLGKHAAGRLLDGVEHNKFPGASR</sequence>
<dbReference type="eggNOG" id="COG4422">
    <property type="taxonomic scope" value="Bacteria"/>
</dbReference>
<dbReference type="STRING" id="596152.DesU5LDRAFT_1497"/>
<gene>
    <name evidence="1" type="ORF">DesU5LDRAFT_1497</name>
</gene>
<evidence type="ECO:0000313" key="1">
    <source>
        <dbReference type="EMBL" id="EIG53182.1"/>
    </source>
</evidence>
<reference evidence="1" key="1">
    <citation type="submission" date="2011-11" db="EMBL/GenBank/DDBJ databases">
        <title>Improved High-Quality Draft sequence of Desulfovibrio sp. U5L.</title>
        <authorList>
            <consortium name="US DOE Joint Genome Institute"/>
            <person name="Lucas S."/>
            <person name="Han J."/>
            <person name="Lapidus A."/>
            <person name="Cheng J.-F."/>
            <person name="Goodwin L."/>
            <person name="Pitluck S."/>
            <person name="Peters L."/>
            <person name="Ovchinnikova G."/>
            <person name="Held B."/>
            <person name="Detter J.C."/>
            <person name="Han C."/>
            <person name="Tapia R."/>
            <person name="Land M."/>
            <person name="Hauser L."/>
            <person name="Kyrpides N."/>
            <person name="Ivanova N."/>
            <person name="Pagani I."/>
            <person name="Gabster J."/>
            <person name="Walker C."/>
            <person name="Stolyar S."/>
            <person name="Stahl D."/>
            <person name="Arkin A."/>
            <person name="Dehal P."/>
            <person name="Hazen T."/>
            <person name="Woyke T."/>
        </authorList>
    </citation>
    <scope>NUCLEOTIDE SEQUENCE [LARGE SCALE GENOMIC DNA]</scope>
    <source>
        <strain evidence="1">U5L</strain>
    </source>
</reference>
<dbReference type="InterPro" id="IPR011101">
    <property type="entry name" value="DUF5131"/>
</dbReference>
<dbReference type="AlphaFoldDB" id="I2Q076"/>
<dbReference type="HOGENOM" id="CLU_054184_0_0_7"/>
<organism evidence="1">
    <name type="scientific">Desulfovibrio sp. U5L</name>
    <dbReference type="NCBI Taxonomy" id="596152"/>
    <lineage>
        <taxon>Bacteria</taxon>
        <taxon>Pseudomonadati</taxon>
        <taxon>Thermodesulfobacteriota</taxon>
        <taxon>Desulfovibrionia</taxon>
        <taxon>Desulfovibrionales</taxon>
        <taxon>Desulfovibrionaceae</taxon>
        <taxon>Desulfovibrio</taxon>
    </lineage>
</organism>
<dbReference type="EMBL" id="JH600068">
    <property type="protein sequence ID" value="EIG53182.1"/>
    <property type="molecule type" value="Genomic_DNA"/>
</dbReference>
<dbReference type="Pfam" id="PF07505">
    <property type="entry name" value="DUF5131"/>
    <property type="match status" value="1"/>
</dbReference>
<protein>
    <submittedName>
        <fullName evidence="1">Bacteriophage protein gp37</fullName>
    </submittedName>
</protein>
<dbReference type="OrthoDB" id="9787478at2"/>